<evidence type="ECO:0000313" key="1">
    <source>
        <dbReference type="EMBL" id="SBR53695.1"/>
    </source>
</evidence>
<gene>
    <name evidence="1" type="primary">CR847511.1</name>
</gene>
<feature type="non-terminal residue" evidence="1">
    <location>
        <position position="148"/>
    </location>
</feature>
<dbReference type="SUPFAM" id="SSF53098">
    <property type="entry name" value="Ribonuclease H-like"/>
    <property type="match status" value="1"/>
</dbReference>
<evidence type="ECO:0008006" key="2">
    <source>
        <dbReference type="Google" id="ProtNLM"/>
    </source>
</evidence>
<reference evidence="1" key="2">
    <citation type="submission" date="2016-06" db="EMBL/GenBank/DDBJ databases">
        <title>The genome of a short-lived fish provides insights into sex chromosome evolution and the genetic control of aging.</title>
        <authorList>
            <person name="Reichwald K."/>
            <person name="Felder M."/>
            <person name="Petzold A."/>
            <person name="Koch P."/>
            <person name="Groth M."/>
            <person name="Platzer M."/>
        </authorList>
    </citation>
    <scope>NUCLEOTIDE SEQUENCE</scope>
    <source>
        <tissue evidence="1">Brain</tissue>
    </source>
</reference>
<sequence length="148" mass="16160">AHLLLQLVPFCLGSWDLRAFPGVISCPQGGIDWTLSSPELGFLLLPLPWTCTAVSVKMALHWLGVKGCEVCFVWVPVHVGVEGNERADAEAKGALGRQVVDLEVEMGHPECRSAVGQEAMRLPAGRGRSHMSDTRPTGQMWPAEHFYV</sequence>
<protein>
    <recommendedName>
        <fullName evidence="2">RNase H type-1 domain-containing protein</fullName>
    </recommendedName>
</protein>
<dbReference type="GO" id="GO:0003676">
    <property type="term" value="F:nucleic acid binding"/>
    <property type="evidence" value="ECO:0007669"/>
    <property type="project" value="InterPro"/>
</dbReference>
<dbReference type="EMBL" id="HAEF01012536">
    <property type="protein sequence ID" value="SBR53695.1"/>
    <property type="molecule type" value="Transcribed_RNA"/>
</dbReference>
<reference evidence="1" key="1">
    <citation type="submission" date="2016-05" db="EMBL/GenBank/DDBJ databases">
        <authorList>
            <person name="Lavstsen T."/>
            <person name="Jespersen J.S."/>
        </authorList>
    </citation>
    <scope>NUCLEOTIDE SEQUENCE</scope>
    <source>
        <tissue evidence="1">Brain</tissue>
    </source>
</reference>
<dbReference type="AlphaFoldDB" id="A0A1A8M9S1"/>
<organism evidence="1">
    <name type="scientific">Nothobranchius pienaari</name>
    <dbReference type="NCBI Taxonomy" id="704102"/>
    <lineage>
        <taxon>Eukaryota</taxon>
        <taxon>Metazoa</taxon>
        <taxon>Chordata</taxon>
        <taxon>Craniata</taxon>
        <taxon>Vertebrata</taxon>
        <taxon>Euteleostomi</taxon>
        <taxon>Actinopterygii</taxon>
        <taxon>Neopterygii</taxon>
        <taxon>Teleostei</taxon>
        <taxon>Neoteleostei</taxon>
        <taxon>Acanthomorphata</taxon>
        <taxon>Ovalentaria</taxon>
        <taxon>Atherinomorphae</taxon>
        <taxon>Cyprinodontiformes</taxon>
        <taxon>Nothobranchiidae</taxon>
        <taxon>Nothobranchius</taxon>
    </lineage>
</organism>
<dbReference type="Gene3D" id="3.30.420.10">
    <property type="entry name" value="Ribonuclease H-like superfamily/Ribonuclease H"/>
    <property type="match status" value="1"/>
</dbReference>
<dbReference type="InterPro" id="IPR012337">
    <property type="entry name" value="RNaseH-like_sf"/>
</dbReference>
<dbReference type="InterPro" id="IPR036397">
    <property type="entry name" value="RNaseH_sf"/>
</dbReference>
<proteinExistence type="predicted"/>
<accession>A0A1A8M9S1</accession>
<feature type="non-terminal residue" evidence="1">
    <location>
        <position position="1"/>
    </location>
</feature>
<name>A0A1A8M9S1_9TELE</name>